<organism evidence="7 8">
    <name type="scientific">bacterium (Candidatus Ratteibacteria) CG15_BIG_FIL_POST_REV_8_21_14_020_41_12</name>
    <dbReference type="NCBI Taxonomy" id="2014291"/>
    <lineage>
        <taxon>Bacteria</taxon>
        <taxon>Candidatus Ratteibacteria</taxon>
    </lineage>
</organism>
<dbReference type="GO" id="GO:0005886">
    <property type="term" value="C:plasma membrane"/>
    <property type="evidence" value="ECO:0007669"/>
    <property type="project" value="UniProtKB-SubCell"/>
</dbReference>
<keyword evidence="5 6" id="KW-0472">Membrane</keyword>
<evidence type="ECO:0000256" key="4">
    <source>
        <dbReference type="ARBA" id="ARBA00022989"/>
    </source>
</evidence>
<dbReference type="PANTHER" id="PTHR42682:SF4">
    <property type="entry name" value="NADH-UBIQUINONE_PLASTOQUINONE"/>
    <property type="match status" value="1"/>
</dbReference>
<sequence length="112" mass="12448">FNGFWSKLIIIIACIQAGHLGYAFWAVLASLLTLSSFMKVQRYAFFGKKKESSQSIKEVPLSMRIPMIVLSLICIVGGVLLIPALRNNFLGPATDVLLKGTDYARIVMENLR</sequence>
<dbReference type="AlphaFoldDB" id="A0A2M7GZK7"/>
<evidence type="ECO:0000256" key="3">
    <source>
        <dbReference type="ARBA" id="ARBA00022692"/>
    </source>
</evidence>
<reference evidence="8" key="1">
    <citation type="submission" date="2017-09" db="EMBL/GenBank/DDBJ databases">
        <title>Depth-based differentiation of microbial function through sediment-hosted aquifers and enrichment of novel symbionts in the deep terrestrial subsurface.</title>
        <authorList>
            <person name="Probst A.J."/>
            <person name="Ladd B."/>
            <person name="Jarett J.K."/>
            <person name="Geller-Mcgrath D.E."/>
            <person name="Sieber C.M.K."/>
            <person name="Emerson J.B."/>
            <person name="Anantharaman K."/>
            <person name="Thomas B.C."/>
            <person name="Malmstrom R."/>
            <person name="Stieglmeier M."/>
            <person name="Klingl A."/>
            <person name="Woyke T."/>
            <person name="Ryan C.M."/>
            <person name="Banfield J.F."/>
        </authorList>
    </citation>
    <scope>NUCLEOTIDE SEQUENCE [LARGE SCALE GENOMIC DNA]</scope>
</reference>
<keyword evidence="4 6" id="KW-1133">Transmembrane helix</keyword>
<dbReference type="InterPro" id="IPR052175">
    <property type="entry name" value="ComplexI-like_HydComp"/>
</dbReference>
<feature type="transmembrane region" description="Helical" evidence="6">
    <location>
        <begin position="61"/>
        <end position="82"/>
    </location>
</feature>
<dbReference type="EMBL" id="PFFY01000098">
    <property type="protein sequence ID" value="PIW33891.1"/>
    <property type="molecule type" value="Genomic_DNA"/>
</dbReference>
<protein>
    <submittedName>
        <fullName evidence="7">NADH/ubiquinone/plastoquinone (Complex I)</fullName>
    </submittedName>
</protein>
<gene>
    <name evidence="7" type="ORF">COW28_02170</name>
</gene>
<evidence type="ECO:0000256" key="2">
    <source>
        <dbReference type="ARBA" id="ARBA00022475"/>
    </source>
</evidence>
<comment type="subcellular location">
    <subcellularLocation>
        <location evidence="1">Cell membrane</location>
        <topology evidence="1">Multi-pass membrane protein</topology>
    </subcellularLocation>
</comment>
<proteinExistence type="predicted"/>
<comment type="caution">
    <text evidence="7">The sequence shown here is derived from an EMBL/GenBank/DDBJ whole genome shotgun (WGS) entry which is preliminary data.</text>
</comment>
<keyword evidence="2" id="KW-1003">Cell membrane</keyword>
<dbReference type="Proteomes" id="UP000230025">
    <property type="component" value="Unassembled WGS sequence"/>
</dbReference>
<dbReference type="PANTHER" id="PTHR42682">
    <property type="entry name" value="HYDROGENASE-4 COMPONENT F"/>
    <property type="match status" value="1"/>
</dbReference>
<keyword evidence="3 6" id="KW-0812">Transmembrane</keyword>
<evidence type="ECO:0000256" key="1">
    <source>
        <dbReference type="ARBA" id="ARBA00004651"/>
    </source>
</evidence>
<evidence type="ECO:0000313" key="8">
    <source>
        <dbReference type="Proteomes" id="UP000230025"/>
    </source>
</evidence>
<accession>A0A2M7GZK7</accession>
<keyword evidence="7" id="KW-0830">Ubiquinone</keyword>
<evidence type="ECO:0000313" key="7">
    <source>
        <dbReference type="EMBL" id="PIW33891.1"/>
    </source>
</evidence>
<feature type="non-terminal residue" evidence="7">
    <location>
        <position position="1"/>
    </location>
</feature>
<name>A0A2M7GZK7_9BACT</name>
<evidence type="ECO:0000256" key="6">
    <source>
        <dbReference type="SAM" id="Phobius"/>
    </source>
</evidence>
<evidence type="ECO:0000256" key="5">
    <source>
        <dbReference type="ARBA" id="ARBA00023136"/>
    </source>
</evidence>